<evidence type="ECO:0000313" key="2">
    <source>
        <dbReference type="EMBL" id="KJA28680.1"/>
    </source>
</evidence>
<dbReference type="InterPro" id="IPR049163">
    <property type="entry name" value="Pif1-like_2B_dom"/>
</dbReference>
<reference evidence="3" key="1">
    <citation type="submission" date="2014-04" db="EMBL/GenBank/DDBJ databases">
        <title>Evolutionary Origins and Diversification of the Mycorrhizal Mutualists.</title>
        <authorList>
            <consortium name="DOE Joint Genome Institute"/>
            <consortium name="Mycorrhizal Genomics Consortium"/>
            <person name="Kohler A."/>
            <person name="Kuo A."/>
            <person name="Nagy L.G."/>
            <person name="Floudas D."/>
            <person name="Copeland A."/>
            <person name="Barry K.W."/>
            <person name="Cichocki N."/>
            <person name="Veneault-Fourrey C."/>
            <person name="LaButti K."/>
            <person name="Lindquist E.A."/>
            <person name="Lipzen A."/>
            <person name="Lundell T."/>
            <person name="Morin E."/>
            <person name="Murat C."/>
            <person name="Riley R."/>
            <person name="Ohm R."/>
            <person name="Sun H."/>
            <person name="Tunlid A."/>
            <person name="Henrissat B."/>
            <person name="Grigoriev I.V."/>
            <person name="Hibbett D.S."/>
            <person name="Martin F."/>
        </authorList>
    </citation>
    <scope>NUCLEOTIDE SEQUENCE [LARGE SCALE GENOMIC DNA]</scope>
    <source>
        <strain evidence="3">FD-334 SS-4</strain>
    </source>
</reference>
<protein>
    <recommendedName>
        <fullName evidence="1">DNA helicase Pif1-like 2B domain-containing protein</fullName>
    </recommendedName>
</protein>
<sequence length="84" mass="9232">LGVLPLVIGMPIVILNDFDVEGGIVNGTRGYLTQIRYKMNEFNERVALSCVIKISNCSASKMHGLPPQQMPVIADTVSVQFLNR</sequence>
<evidence type="ECO:0000313" key="3">
    <source>
        <dbReference type="Proteomes" id="UP000054270"/>
    </source>
</evidence>
<name>A0A0D2QAR2_HYPSF</name>
<gene>
    <name evidence="2" type="ORF">HYPSUDRAFT_117612</name>
</gene>
<proteinExistence type="predicted"/>
<evidence type="ECO:0000259" key="1">
    <source>
        <dbReference type="Pfam" id="PF21530"/>
    </source>
</evidence>
<dbReference type="Proteomes" id="UP000054270">
    <property type="component" value="Unassembled WGS sequence"/>
</dbReference>
<dbReference type="AlphaFoldDB" id="A0A0D2QAR2"/>
<organism evidence="2 3">
    <name type="scientific">Hypholoma sublateritium (strain FD-334 SS-4)</name>
    <dbReference type="NCBI Taxonomy" id="945553"/>
    <lineage>
        <taxon>Eukaryota</taxon>
        <taxon>Fungi</taxon>
        <taxon>Dikarya</taxon>
        <taxon>Basidiomycota</taxon>
        <taxon>Agaricomycotina</taxon>
        <taxon>Agaricomycetes</taxon>
        <taxon>Agaricomycetidae</taxon>
        <taxon>Agaricales</taxon>
        <taxon>Agaricineae</taxon>
        <taxon>Strophariaceae</taxon>
        <taxon>Hypholoma</taxon>
    </lineage>
</organism>
<dbReference type="OMA" id="CINEFCE"/>
<accession>A0A0D2QAR2</accession>
<feature type="non-terminal residue" evidence="2">
    <location>
        <position position="1"/>
    </location>
</feature>
<dbReference type="Pfam" id="PF21530">
    <property type="entry name" value="Pif1_2B_dom"/>
    <property type="match status" value="1"/>
</dbReference>
<dbReference type="EMBL" id="KN817520">
    <property type="protein sequence ID" value="KJA28680.1"/>
    <property type="molecule type" value="Genomic_DNA"/>
</dbReference>
<keyword evidence="3" id="KW-1185">Reference proteome</keyword>
<dbReference type="STRING" id="945553.A0A0D2QAR2"/>
<feature type="domain" description="DNA helicase Pif1-like 2B" evidence="1">
    <location>
        <begin position="3"/>
        <end position="34"/>
    </location>
</feature>
<dbReference type="OrthoDB" id="432234at2759"/>
<feature type="non-terminal residue" evidence="2">
    <location>
        <position position="84"/>
    </location>
</feature>